<sequence>MDAAAKYELEKAKDRRRRQAYRDRRRIERESLQQEVEKLTEELRNAQGHENMLASAWRMLAERQLAARMAAEAEQRRLCEAASSRAVLLEQFQDLMNQRIDESDDLSSSEHKRVRLELTDDAIFSAYIDELDGVYTQTDEALRSRQLYKGVDDPDNTVAFKFRITTRLASGKIASVLQRVTIRRYENNERLVIIWRLFTEGEGAFFGSSAWMPMRLVGMW</sequence>
<keyword evidence="3" id="KW-1185">Reference proteome</keyword>
<proteinExistence type="predicted"/>
<accession>A0A8J5MD43</accession>
<reference evidence="2" key="1">
    <citation type="submission" date="2021-01" db="EMBL/GenBank/DDBJ databases">
        <title>Phytophthora aleatoria, a newly-described species from Pinus radiata is distinct from Phytophthora cactorum isolates based on comparative genomics.</title>
        <authorList>
            <person name="Mcdougal R."/>
            <person name="Panda P."/>
            <person name="Williams N."/>
            <person name="Studholme D.J."/>
        </authorList>
    </citation>
    <scope>NUCLEOTIDE SEQUENCE</scope>
    <source>
        <strain evidence="2">NZFS 4037</strain>
    </source>
</reference>
<dbReference type="AlphaFoldDB" id="A0A8J5MD43"/>
<evidence type="ECO:0000313" key="3">
    <source>
        <dbReference type="Proteomes" id="UP000709295"/>
    </source>
</evidence>
<feature type="region of interest" description="Disordered" evidence="1">
    <location>
        <begin position="1"/>
        <end position="22"/>
    </location>
</feature>
<protein>
    <submittedName>
        <fullName evidence="2">Uncharacterized protein</fullName>
    </submittedName>
</protein>
<dbReference type="EMBL" id="JAENGY010001572">
    <property type="protein sequence ID" value="KAG6948362.1"/>
    <property type="molecule type" value="Genomic_DNA"/>
</dbReference>
<evidence type="ECO:0000313" key="2">
    <source>
        <dbReference type="EMBL" id="KAG6948362.1"/>
    </source>
</evidence>
<comment type="caution">
    <text evidence="2">The sequence shown here is derived from an EMBL/GenBank/DDBJ whole genome shotgun (WGS) entry which is preliminary data.</text>
</comment>
<dbReference type="Proteomes" id="UP000709295">
    <property type="component" value="Unassembled WGS sequence"/>
</dbReference>
<name>A0A8J5MD43_9STRA</name>
<gene>
    <name evidence="2" type="ORF">JG688_00015132</name>
</gene>
<feature type="compositionally biased region" description="Basic and acidic residues" evidence="1">
    <location>
        <begin position="1"/>
        <end position="13"/>
    </location>
</feature>
<evidence type="ECO:0000256" key="1">
    <source>
        <dbReference type="SAM" id="MobiDB-lite"/>
    </source>
</evidence>
<organism evidence="2 3">
    <name type="scientific">Phytophthora aleatoria</name>
    <dbReference type="NCBI Taxonomy" id="2496075"/>
    <lineage>
        <taxon>Eukaryota</taxon>
        <taxon>Sar</taxon>
        <taxon>Stramenopiles</taxon>
        <taxon>Oomycota</taxon>
        <taxon>Peronosporomycetes</taxon>
        <taxon>Peronosporales</taxon>
        <taxon>Peronosporaceae</taxon>
        <taxon>Phytophthora</taxon>
    </lineage>
</organism>